<dbReference type="InterPro" id="IPR023214">
    <property type="entry name" value="HAD_sf"/>
</dbReference>
<dbReference type="InterPro" id="IPR036412">
    <property type="entry name" value="HAD-like_sf"/>
</dbReference>
<evidence type="ECO:0000313" key="1">
    <source>
        <dbReference type="EMBL" id="KAA0893384.1"/>
    </source>
</evidence>
<organism evidence="1 2">
    <name type="scientific">Oryzomonas rubra</name>
    <dbReference type="NCBI Taxonomy" id="2509454"/>
    <lineage>
        <taxon>Bacteria</taxon>
        <taxon>Pseudomonadati</taxon>
        <taxon>Thermodesulfobacteriota</taxon>
        <taxon>Desulfuromonadia</taxon>
        <taxon>Geobacterales</taxon>
        <taxon>Geobacteraceae</taxon>
        <taxon>Oryzomonas</taxon>
    </lineage>
</organism>
<reference evidence="1 2" key="1">
    <citation type="submission" date="2019-04" db="EMBL/GenBank/DDBJ databases">
        <title>Geobacter ruber sp. nov., ferric-reducing bacteria isolated from paddy soil.</title>
        <authorList>
            <person name="Xu Z."/>
            <person name="Masuda Y."/>
            <person name="Itoh H."/>
            <person name="Senoo K."/>
        </authorList>
    </citation>
    <scope>NUCLEOTIDE SEQUENCE [LARGE SCALE GENOMIC DNA]</scope>
    <source>
        <strain evidence="1 2">Red88</strain>
    </source>
</reference>
<comment type="caution">
    <text evidence="1">The sequence shown here is derived from an EMBL/GenBank/DDBJ whole genome shotgun (WGS) entry which is preliminary data.</text>
</comment>
<dbReference type="Gene3D" id="3.40.50.1000">
    <property type="entry name" value="HAD superfamily/HAD-like"/>
    <property type="match status" value="1"/>
</dbReference>
<dbReference type="Proteomes" id="UP000324298">
    <property type="component" value="Unassembled WGS sequence"/>
</dbReference>
<name>A0A5A9XKE4_9BACT</name>
<sequence length="190" mass="21324">MPPFAHVLAGFTLGFTFRKELGRILRETPPCSAITNQDPEHLASGGITALALDFDGVLAPHGFPEPLPEAREWLARCCTVFGADRIFILSNKPTEARRIWFRDHFPGIRFISGVRKKPYPDGLHKAGELAHVPLSAVLMVDDRLLTGCLAALAAGARTLYIRRPYRSFRHRPLAEFFFMLLRAGERVLFK</sequence>
<accession>A0A5A9XKE4</accession>
<dbReference type="EMBL" id="SRSD01000003">
    <property type="protein sequence ID" value="KAA0893384.1"/>
    <property type="molecule type" value="Genomic_DNA"/>
</dbReference>
<proteinExistence type="predicted"/>
<dbReference type="SUPFAM" id="SSF56784">
    <property type="entry name" value="HAD-like"/>
    <property type="match status" value="1"/>
</dbReference>
<dbReference type="AlphaFoldDB" id="A0A5A9XKE4"/>
<dbReference type="Pfam" id="PF00702">
    <property type="entry name" value="Hydrolase"/>
    <property type="match status" value="1"/>
</dbReference>
<evidence type="ECO:0000313" key="2">
    <source>
        <dbReference type="Proteomes" id="UP000324298"/>
    </source>
</evidence>
<protein>
    <submittedName>
        <fullName evidence="1">Uncharacterized protein</fullName>
    </submittedName>
</protein>
<gene>
    <name evidence="1" type="ORF">ET418_06110</name>
</gene>
<dbReference type="OrthoDB" id="5395241at2"/>
<keyword evidence="2" id="KW-1185">Reference proteome</keyword>
<dbReference type="RefSeq" id="WP_149306699.1">
    <property type="nucleotide sequence ID" value="NZ_SRSD01000003.1"/>
</dbReference>